<dbReference type="Proteomes" id="UP001060170">
    <property type="component" value="Chromosome 3"/>
</dbReference>
<keyword evidence="2" id="KW-1185">Reference proteome</keyword>
<name>A0ACC0ET28_9BASI</name>
<gene>
    <name evidence="1" type="ORF">MJO28_002816</name>
</gene>
<accession>A0ACC0ET28</accession>
<dbReference type="EMBL" id="CM045867">
    <property type="protein sequence ID" value="KAI7959025.1"/>
    <property type="molecule type" value="Genomic_DNA"/>
</dbReference>
<organism evidence="1 2">
    <name type="scientific">Puccinia striiformis f. sp. tritici</name>
    <dbReference type="NCBI Taxonomy" id="168172"/>
    <lineage>
        <taxon>Eukaryota</taxon>
        <taxon>Fungi</taxon>
        <taxon>Dikarya</taxon>
        <taxon>Basidiomycota</taxon>
        <taxon>Pucciniomycotina</taxon>
        <taxon>Pucciniomycetes</taxon>
        <taxon>Pucciniales</taxon>
        <taxon>Pucciniaceae</taxon>
        <taxon>Puccinia</taxon>
    </lineage>
</organism>
<comment type="caution">
    <text evidence="1">The sequence shown here is derived from an EMBL/GenBank/DDBJ whole genome shotgun (WGS) entry which is preliminary data.</text>
</comment>
<reference evidence="1 2" key="3">
    <citation type="journal article" date="2022" name="Microbiol. Spectr.">
        <title>Folding features and dynamics of 3D genome architecture in plant fungal pathogens.</title>
        <authorList>
            <person name="Xia C."/>
        </authorList>
    </citation>
    <scope>NUCLEOTIDE SEQUENCE [LARGE SCALE GENOMIC DNA]</scope>
    <source>
        <strain evidence="1 2">93-210</strain>
    </source>
</reference>
<protein>
    <submittedName>
        <fullName evidence="1">Uncharacterized protein</fullName>
    </submittedName>
</protein>
<evidence type="ECO:0000313" key="1">
    <source>
        <dbReference type="EMBL" id="KAI7959025.1"/>
    </source>
</evidence>
<evidence type="ECO:0000313" key="2">
    <source>
        <dbReference type="Proteomes" id="UP001060170"/>
    </source>
</evidence>
<sequence>MLPGICSSRSTGGIFVMDRAMVNAFTYDDPNWANFGQGAPEVGDIPGASHKPEVIDVAAMGEDAHEYAPTTGVNALRTAVADLFNKTYRKGMQPQYTFELYVLNPYLSLDLPFIIRRISVLSLVVDLD</sequence>
<reference evidence="2" key="1">
    <citation type="journal article" date="2018" name="BMC Genomics">
        <title>Genomic insights into host adaptation between the wheat stripe rust pathogen (Puccinia striiformis f. sp. tritici) and the barley stripe rust pathogen (Puccinia striiformis f. sp. hordei).</title>
        <authorList>
            <person name="Xia C."/>
            <person name="Wang M."/>
            <person name="Yin C."/>
            <person name="Cornejo O.E."/>
            <person name="Hulbert S.H."/>
            <person name="Chen X."/>
        </authorList>
    </citation>
    <scope>NUCLEOTIDE SEQUENCE [LARGE SCALE GENOMIC DNA]</scope>
    <source>
        <strain evidence="2">93-210</strain>
    </source>
</reference>
<proteinExistence type="predicted"/>
<reference evidence="2" key="2">
    <citation type="journal article" date="2018" name="Mol. Plant Microbe Interact.">
        <title>Genome sequence resources for the wheat stripe rust pathogen (Puccinia striiformis f. sp. tritici) and the barley stripe rust pathogen (Puccinia striiformis f. sp. hordei).</title>
        <authorList>
            <person name="Xia C."/>
            <person name="Wang M."/>
            <person name="Yin C."/>
            <person name="Cornejo O.E."/>
            <person name="Hulbert S.H."/>
            <person name="Chen X."/>
        </authorList>
    </citation>
    <scope>NUCLEOTIDE SEQUENCE [LARGE SCALE GENOMIC DNA]</scope>
    <source>
        <strain evidence="2">93-210</strain>
    </source>
</reference>